<dbReference type="EnsemblPlants" id="KQK07633">
    <property type="protein sequence ID" value="KQK07633"/>
    <property type="gene ID" value="BRADI_2g36700v3"/>
</dbReference>
<dbReference type="HOGENOM" id="CLU_049518_2_0_1"/>
<protein>
    <recommendedName>
        <fullName evidence="2">Agenet domain-containing protein</fullName>
    </recommendedName>
</protein>
<dbReference type="Pfam" id="PF05641">
    <property type="entry name" value="Agenet"/>
    <property type="match status" value="1"/>
</dbReference>
<dbReference type="ExpressionAtlas" id="I1HM38">
    <property type="expression patterns" value="baseline and differential"/>
</dbReference>
<feature type="region of interest" description="Disordered" evidence="1">
    <location>
        <begin position="201"/>
        <end position="276"/>
    </location>
</feature>
<proteinExistence type="predicted"/>
<dbReference type="InterPro" id="IPR008395">
    <property type="entry name" value="Agenet-like_dom"/>
</dbReference>
<feature type="domain" description="Agenet" evidence="2">
    <location>
        <begin position="112"/>
        <end position="172"/>
    </location>
</feature>
<dbReference type="STRING" id="15368.I1HM38"/>
<dbReference type="Gramene" id="KQK07633">
    <property type="protein sequence ID" value="KQK07633"/>
    <property type="gene ID" value="BRADI_2g36700v3"/>
</dbReference>
<reference evidence="3" key="2">
    <citation type="submission" date="2017-06" db="EMBL/GenBank/DDBJ databases">
        <title>WGS assembly of Brachypodium distachyon.</title>
        <authorList>
            <consortium name="The International Brachypodium Initiative"/>
            <person name="Lucas S."/>
            <person name="Harmon-Smith M."/>
            <person name="Lail K."/>
            <person name="Tice H."/>
            <person name="Grimwood J."/>
            <person name="Bruce D."/>
            <person name="Barry K."/>
            <person name="Shu S."/>
            <person name="Lindquist E."/>
            <person name="Wang M."/>
            <person name="Pitluck S."/>
            <person name="Vogel J.P."/>
            <person name="Garvin D.F."/>
            <person name="Mockler T.C."/>
            <person name="Schmutz J."/>
            <person name="Rokhsar D."/>
            <person name="Bevan M.W."/>
        </authorList>
    </citation>
    <scope>NUCLEOTIDE SEQUENCE</scope>
    <source>
        <strain evidence="3">Bd21</strain>
    </source>
</reference>
<evidence type="ECO:0000313" key="5">
    <source>
        <dbReference type="Proteomes" id="UP000008810"/>
    </source>
</evidence>
<dbReference type="PANTHER" id="PTHR36805">
    <property type="entry name" value="AGENET DOMAIN-CONTAINING PROTEIN"/>
    <property type="match status" value="1"/>
</dbReference>
<organism evidence="4">
    <name type="scientific">Brachypodium distachyon</name>
    <name type="common">Purple false brome</name>
    <name type="synonym">Trachynia distachya</name>
    <dbReference type="NCBI Taxonomy" id="15368"/>
    <lineage>
        <taxon>Eukaryota</taxon>
        <taxon>Viridiplantae</taxon>
        <taxon>Streptophyta</taxon>
        <taxon>Embryophyta</taxon>
        <taxon>Tracheophyta</taxon>
        <taxon>Spermatophyta</taxon>
        <taxon>Magnoliopsida</taxon>
        <taxon>Liliopsida</taxon>
        <taxon>Poales</taxon>
        <taxon>Poaceae</taxon>
        <taxon>BOP clade</taxon>
        <taxon>Pooideae</taxon>
        <taxon>Stipodae</taxon>
        <taxon>Brachypodieae</taxon>
        <taxon>Brachypodium</taxon>
    </lineage>
</organism>
<feature type="compositionally biased region" description="Polar residues" evidence="1">
    <location>
        <begin position="218"/>
        <end position="273"/>
    </location>
</feature>
<reference evidence="3 4" key="1">
    <citation type="journal article" date="2010" name="Nature">
        <title>Genome sequencing and analysis of the model grass Brachypodium distachyon.</title>
        <authorList>
            <consortium name="International Brachypodium Initiative"/>
        </authorList>
    </citation>
    <scope>NUCLEOTIDE SEQUENCE [LARGE SCALE GENOMIC DNA]</scope>
    <source>
        <strain evidence="3 4">Bd21</strain>
    </source>
</reference>
<dbReference type="OMA" id="ASARDTW"/>
<gene>
    <name evidence="3" type="ORF">BRADI_2g36700v3</name>
</gene>
<evidence type="ECO:0000313" key="3">
    <source>
        <dbReference type="EMBL" id="KQK07633.1"/>
    </source>
</evidence>
<dbReference type="InParanoid" id="I1HM38"/>
<evidence type="ECO:0000256" key="1">
    <source>
        <dbReference type="SAM" id="MobiDB-lite"/>
    </source>
</evidence>
<keyword evidence="5" id="KW-1185">Reference proteome</keyword>
<dbReference type="SMART" id="SM00743">
    <property type="entry name" value="Agenet"/>
    <property type="match status" value="1"/>
</dbReference>
<dbReference type="InterPro" id="IPR014002">
    <property type="entry name" value="Agenet_dom_plant"/>
</dbReference>
<dbReference type="Proteomes" id="UP000008810">
    <property type="component" value="Chromosome 2"/>
</dbReference>
<evidence type="ECO:0000313" key="4">
    <source>
        <dbReference type="EnsemblPlants" id="KQK07633"/>
    </source>
</evidence>
<dbReference type="PANTHER" id="PTHR36805:SF7">
    <property type="entry name" value="AGENET DOMAIN-CONTAINING PROTEIN"/>
    <property type="match status" value="1"/>
</dbReference>
<accession>I1HM38</accession>
<dbReference type="AlphaFoldDB" id="I1HM38"/>
<dbReference type="OrthoDB" id="1894168at2759"/>
<reference evidence="4" key="3">
    <citation type="submission" date="2018-08" db="UniProtKB">
        <authorList>
            <consortium name="EnsemblPlants"/>
        </authorList>
    </citation>
    <scope>IDENTIFICATION</scope>
    <source>
        <strain evidence="4">cv. Bd21</strain>
    </source>
</reference>
<feature type="compositionally biased region" description="Acidic residues" evidence="1">
    <location>
        <begin position="201"/>
        <end position="217"/>
    </location>
</feature>
<evidence type="ECO:0000259" key="2">
    <source>
        <dbReference type="SMART" id="SM00743"/>
    </source>
</evidence>
<dbReference type="eggNOG" id="ENOG502QWQ5">
    <property type="taxonomic scope" value="Eukaryota"/>
</dbReference>
<sequence>MDLIIPFKIGDFAEARSFVAGFTGAWFRCKINDIRVVESGRLEYYLEYIDYTEEAKEWTEVFQNNPRDPACHRRKSRASSHMMLRPPFPQWCQGEQNPEHLLNSKLIASARDTWKVGDCVDWFCEGCYWTAKIIRLLSEDEVEVQLLKPPLGEGGVHRVNPKDLRPALDWSMVDGWTVPLSKARGRSWYAVCLIHPKSDIEENTDGEMTSDDDEEEGQNSLRRASNATNCVSRTSNPRDTIMTSTEILKPTSASKSVGNQQGTCRSSKRQASSMEHVPGTVKGAMSEPNGLSNGAGAQQYALRTRKHMNNRSIYQK</sequence>
<name>I1HM38_BRADI</name>
<dbReference type="EMBL" id="CM000881">
    <property type="protein sequence ID" value="KQK07633.1"/>
    <property type="molecule type" value="Genomic_DNA"/>
</dbReference>